<sequence>MGEWIAARCGASAEASVPGRIHAIRVSSGWFPALVPAASAQRVRGTLCDLELAAGELSILDRYEGREYRRAAMPVRTDQGLRIAAQVYLWRIPLPAHARPIVGGDFLAWLKESRSSAFTTLRNGV</sequence>
<feature type="domain" description="Gamma-glutamylcyclotransferase AIG2-like" evidence="1">
    <location>
        <begin position="8"/>
        <end position="106"/>
    </location>
</feature>
<evidence type="ECO:0000313" key="2">
    <source>
        <dbReference type="EMBL" id="SLJ94161.1"/>
    </source>
</evidence>
<evidence type="ECO:0000259" key="1">
    <source>
        <dbReference type="Pfam" id="PF06094"/>
    </source>
</evidence>
<keyword evidence="3" id="KW-1185">Reference proteome</keyword>
<protein>
    <submittedName>
        <fullName evidence="2">Gamma-glutamyl cyclotransferase, AIG2-like</fullName>
    </submittedName>
</protein>
<dbReference type="InterPro" id="IPR009288">
    <property type="entry name" value="AIG2-like_dom"/>
</dbReference>
<dbReference type="GO" id="GO:0016740">
    <property type="term" value="F:transferase activity"/>
    <property type="evidence" value="ECO:0007669"/>
    <property type="project" value="UniProtKB-KW"/>
</dbReference>
<dbReference type="Proteomes" id="UP000190989">
    <property type="component" value="Unassembled WGS sequence"/>
</dbReference>
<organism evidence="2 3">
    <name type="scientific">Novosphingobium mathurense</name>
    <dbReference type="NCBI Taxonomy" id="428990"/>
    <lineage>
        <taxon>Bacteria</taxon>
        <taxon>Pseudomonadati</taxon>
        <taxon>Pseudomonadota</taxon>
        <taxon>Alphaproteobacteria</taxon>
        <taxon>Sphingomonadales</taxon>
        <taxon>Sphingomonadaceae</taxon>
        <taxon>Novosphingobium</taxon>
    </lineage>
</organism>
<dbReference type="SUPFAM" id="SSF110857">
    <property type="entry name" value="Gamma-glutamyl cyclotransferase-like"/>
    <property type="match status" value="1"/>
</dbReference>
<gene>
    <name evidence="2" type="ORF">SAMN06295987_102246</name>
</gene>
<dbReference type="CDD" id="cd06661">
    <property type="entry name" value="GGCT_like"/>
    <property type="match status" value="1"/>
</dbReference>
<dbReference type="STRING" id="428990.SAMN06295987_102246"/>
<evidence type="ECO:0000313" key="3">
    <source>
        <dbReference type="Proteomes" id="UP000190989"/>
    </source>
</evidence>
<dbReference type="Gene3D" id="3.10.490.10">
    <property type="entry name" value="Gamma-glutamyl cyclotransferase-like"/>
    <property type="match status" value="1"/>
</dbReference>
<accession>A0A1U6HEJ0</accession>
<proteinExistence type="predicted"/>
<dbReference type="EMBL" id="FVZE01000002">
    <property type="protein sequence ID" value="SLJ94161.1"/>
    <property type="molecule type" value="Genomic_DNA"/>
</dbReference>
<name>A0A1U6HEJ0_9SPHN</name>
<dbReference type="InterPro" id="IPR013024">
    <property type="entry name" value="GGCT-like"/>
</dbReference>
<dbReference type="InterPro" id="IPR036568">
    <property type="entry name" value="GGCT-like_sf"/>
</dbReference>
<keyword evidence="2" id="KW-0808">Transferase</keyword>
<dbReference type="AlphaFoldDB" id="A0A1U6HEJ0"/>
<reference evidence="3" key="1">
    <citation type="submission" date="2017-02" db="EMBL/GenBank/DDBJ databases">
        <authorList>
            <person name="Varghese N."/>
            <person name="Submissions S."/>
        </authorList>
    </citation>
    <scope>NUCLEOTIDE SEQUENCE [LARGE SCALE GENOMIC DNA]</scope>
    <source>
        <strain evidence="3">SM117</strain>
    </source>
</reference>
<dbReference type="Pfam" id="PF06094">
    <property type="entry name" value="GGACT"/>
    <property type="match status" value="1"/>
</dbReference>